<evidence type="ECO:0000313" key="4">
    <source>
        <dbReference type="Proteomes" id="UP000613740"/>
    </source>
</evidence>
<dbReference type="InterPro" id="IPR001214">
    <property type="entry name" value="SET_dom"/>
</dbReference>
<feature type="domain" description="SET" evidence="2">
    <location>
        <begin position="151"/>
        <end position="424"/>
    </location>
</feature>
<dbReference type="Pfam" id="PF00856">
    <property type="entry name" value="SET"/>
    <property type="match status" value="1"/>
</dbReference>
<accession>A0A835W3W5</accession>
<protein>
    <recommendedName>
        <fullName evidence="2">SET domain-containing protein</fullName>
    </recommendedName>
</protein>
<feature type="region of interest" description="Disordered" evidence="1">
    <location>
        <begin position="355"/>
        <end position="376"/>
    </location>
</feature>
<dbReference type="PANTHER" id="PTHR47643">
    <property type="entry name" value="TPR DOMAIN PROTEIN (AFU_ORTHOLOGUE AFUA_5G12710)"/>
    <property type="match status" value="1"/>
</dbReference>
<reference evidence="3" key="1">
    <citation type="journal article" date="2020" name="bioRxiv">
        <title>Comparative genomics of Chlamydomonas.</title>
        <authorList>
            <person name="Craig R.J."/>
            <person name="Hasan A.R."/>
            <person name="Ness R.W."/>
            <person name="Keightley P.D."/>
        </authorList>
    </citation>
    <scope>NUCLEOTIDE SEQUENCE</scope>
    <source>
        <strain evidence="3">CCAP 11/173</strain>
    </source>
</reference>
<dbReference type="InterPro" id="IPR053209">
    <property type="entry name" value="Gramillin-biosynth_MTr"/>
</dbReference>
<comment type="caution">
    <text evidence="3">The sequence shown here is derived from an EMBL/GenBank/DDBJ whole genome shotgun (WGS) entry which is preliminary data.</text>
</comment>
<dbReference type="PANTHER" id="PTHR47643:SF2">
    <property type="entry name" value="TPR DOMAIN PROTEIN (AFU_ORTHOLOGUE AFUA_5G12710)"/>
    <property type="match status" value="1"/>
</dbReference>
<gene>
    <name evidence="3" type="ORF">HYH02_012162</name>
</gene>
<feature type="compositionally biased region" description="Acidic residues" evidence="1">
    <location>
        <begin position="562"/>
        <end position="571"/>
    </location>
</feature>
<sequence length="750" mass="78055">MRLIGLNRQSPCAHAQDSAAMPTGAHPGALMRTSIKCNAKTQLATQPEAPAGLWPMGGPLRRSGCRAPSSQRFVAVAANPAGSDSGGAGGSEPASSKSGRRNGKGGRGYAGAGAGPRARGNAPSEVAAAAQAAADALFTNPGAGPLAPQVGPVAVAELGGGRGRGLVTTRTVQPGELLLTVRSLALAWDDGLAALGSSLATDLVGSEPVPGTPVEEDLDPDLDLEDAKFLGLQRQLLSRRYTLREAEWLASLCGLPPVSEEGAEQGGGAQAAAELPPAPALETVLGVGTDTVERRDVSLPERLRNRDILADVVQANAFMPDGGCEDADVYWARRQVEDLAVGPMSLDDEYEAKVDNDDDDDGWEGDEEFEPAGPRVGPLGVWPGANLLNHSCMPNTVAYVIGDTLFVRAARKVSSGSEITVSYLPVGGGADTVFGGDETAAAAEVEDDGEGAAAEYESSSSVVSGGSRGTLLSPVEVRRAVLEDSYGFVCGCSRCVTEEGLDPKLRALIADIADSTQGLREDLETALAWAEVAPDGEDDEDDEDDEGQSKKAPRKKGKQQTAEDDDEEGEGEAGGTTSASRRQWRKAAASVVSQAGAYVELMDAAMGKLKLSMAEQETAQSAVVPLYTVLWAALAARGEIEPPLSEMVASLVGSVAPGSADHLWWRANALETAQILVAEEEMEAAAASTIVRGATAGFGGFKRPEDDRVANAGKRCSAAFKTRYGPISRPVYKALLKARREREDAEREDA</sequence>
<evidence type="ECO:0000313" key="3">
    <source>
        <dbReference type="EMBL" id="KAG2434966.1"/>
    </source>
</evidence>
<feature type="compositionally biased region" description="Acidic residues" evidence="1">
    <location>
        <begin position="534"/>
        <end position="546"/>
    </location>
</feature>
<organism evidence="3 4">
    <name type="scientific">Chlamydomonas schloesseri</name>
    <dbReference type="NCBI Taxonomy" id="2026947"/>
    <lineage>
        <taxon>Eukaryota</taxon>
        <taxon>Viridiplantae</taxon>
        <taxon>Chlorophyta</taxon>
        <taxon>core chlorophytes</taxon>
        <taxon>Chlorophyceae</taxon>
        <taxon>CS clade</taxon>
        <taxon>Chlamydomonadales</taxon>
        <taxon>Chlamydomonadaceae</taxon>
        <taxon>Chlamydomonas</taxon>
    </lineage>
</organism>
<dbReference type="SUPFAM" id="SSF82199">
    <property type="entry name" value="SET domain"/>
    <property type="match status" value="1"/>
</dbReference>
<feature type="region of interest" description="Disordered" evidence="1">
    <location>
        <begin position="1"/>
        <end position="27"/>
    </location>
</feature>
<dbReference type="InterPro" id="IPR046341">
    <property type="entry name" value="SET_dom_sf"/>
</dbReference>
<name>A0A835W3W5_9CHLO</name>
<evidence type="ECO:0000256" key="1">
    <source>
        <dbReference type="SAM" id="MobiDB-lite"/>
    </source>
</evidence>
<feature type="compositionally biased region" description="Acidic residues" evidence="1">
    <location>
        <begin position="355"/>
        <end position="370"/>
    </location>
</feature>
<evidence type="ECO:0000259" key="2">
    <source>
        <dbReference type="PROSITE" id="PS50280"/>
    </source>
</evidence>
<dbReference type="PROSITE" id="PS50280">
    <property type="entry name" value="SET"/>
    <property type="match status" value="1"/>
</dbReference>
<feature type="compositionally biased region" description="Gly residues" evidence="1">
    <location>
        <begin position="105"/>
        <end position="114"/>
    </location>
</feature>
<dbReference type="Gene3D" id="2.170.270.10">
    <property type="entry name" value="SET domain"/>
    <property type="match status" value="1"/>
</dbReference>
<keyword evidence="4" id="KW-1185">Reference proteome</keyword>
<feature type="region of interest" description="Disordered" evidence="1">
    <location>
        <begin position="79"/>
        <end position="123"/>
    </location>
</feature>
<dbReference type="EMBL" id="JAEHOD010000055">
    <property type="protein sequence ID" value="KAG2434966.1"/>
    <property type="molecule type" value="Genomic_DNA"/>
</dbReference>
<proteinExistence type="predicted"/>
<dbReference type="AlphaFoldDB" id="A0A835W3W5"/>
<dbReference type="OrthoDB" id="538426at2759"/>
<dbReference type="CDD" id="cd20071">
    <property type="entry name" value="SET_SMYD"/>
    <property type="match status" value="1"/>
</dbReference>
<dbReference type="Proteomes" id="UP000613740">
    <property type="component" value="Unassembled WGS sequence"/>
</dbReference>
<feature type="region of interest" description="Disordered" evidence="1">
    <location>
        <begin position="532"/>
        <end position="583"/>
    </location>
</feature>